<dbReference type="InterPro" id="IPR043128">
    <property type="entry name" value="Rev_trsase/Diguanyl_cyclase"/>
</dbReference>
<dbReference type="Gene3D" id="3.30.70.270">
    <property type="match status" value="1"/>
</dbReference>
<dbReference type="InterPro" id="IPR029787">
    <property type="entry name" value="Nucleotide_cyclase"/>
</dbReference>
<comment type="caution">
    <text evidence="1">The sequence shown here is derived from an EMBL/GenBank/DDBJ whole genome shotgun (WGS) entry which is preliminary data.</text>
</comment>
<evidence type="ECO:0008006" key="3">
    <source>
        <dbReference type="Google" id="ProtNLM"/>
    </source>
</evidence>
<dbReference type="AlphaFoldDB" id="A0A0G1XMF2"/>
<evidence type="ECO:0000313" key="1">
    <source>
        <dbReference type="EMBL" id="KKU95505.1"/>
    </source>
</evidence>
<dbReference type="Proteomes" id="UP000034661">
    <property type="component" value="Unassembled WGS sequence"/>
</dbReference>
<sequence>MVDTRGESIRDKHVAWEAAHLTKKIIDTLEINASEVKGPTSQQAFAVAVGDVMVDQAERIVQGEKDAVTGLSLNSVVRRNIAEHLKSGGKGVVLGLDMVGLKHLNTFSHAAGDKALTIVAEVMGEFGFTDLGRQGDEFYAFMPGVDEVEMERKFREHMKRMERDGRLVEPTTGLDILNYWVCGNINRLGDLDKVISKLDEDVEGIKERVGRELMRLINQASFAERTPLMMLYFNLKRRAQGEEIANFANSVGQDLLSAYGITSNQFQTIDGDVLKKIPEDLKVKFHGMQARILDDTHIGNVIRQ</sequence>
<gene>
    <name evidence="1" type="ORF">UY27_C0015G0011</name>
</gene>
<organism evidence="1 2">
    <name type="scientific">Candidatus Gottesmanbacteria bacterium GW2011_GWA1_48_13</name>
    <dbReference type="NCBI Taxonomy" id="1618439"/>
    <lineage>
        <taxon>Bacteria</taxon>
        <taxon>Candidatus Gottesmaniibacteriota</taxon>
    </lineage>
</organism>
<dbReference type="SUPFAM" id="SSF55073">
    <property type="entry name" value="Nucleotide cyclase"/>
    <property type="match status" value="1"/>
</dbReference>
<accession>A0A0G1XMF2</accession>
<protein>
    <recommendedName>
        <fullName evidence="3">GGDEF domain-containing protein</fullName>
    </recommendedName>
</protein>
<name>A0A0G1XMF2_9BACT</name>
<evidence type="ECO:0000313" key="2">
    <source>
        <dbReference type="Proteomes" id="UP000034661"/>
    </source>
</evidence>
<reference evidence="1 2" key="1">
    <citation type="journal article" date="2015" name="Nature">
        <title>rRNA introns, odd ribosomes, and small enigmatic genomes across a large radiation of phyla.</title>
        <authorList>
            <person name="Brown C.T."/>
            <person name="Hug L.A."/>
            <person name="Thomas B.C."/>
            <person name="Sharon I."/>
            <person name="Castelle C.J."/>
            <person name="Singh A."/>
            <person name="Wilkins M.J."/>
            <person name="Williams K.H."/>
            <person name="Banfield J.F."/>
        </authorList>
    </citation>
    <scope>NUCLEOTIDE SEQUENCE [LARGE SCALE GENOMIC DNA]</scope>
</reference>
<dbReference type="EMBL" id="LCPJ01000015">
    <property type="protein sequence ID" value="KKU95505.1"/>
    <property type="molecule type" value="Genomic_DNA"/>
</dbReference>
<proteinExistence type="predicted"/>